<gene>
    <name evidence="2" type="ORF">GRF59_05475</name>
</gene>
<dbReference type="AlphaFoldDB" id="A0A7X3IFQ6"/>
<dbReference type="GO" id="GO:0003678">
    <property type="term" value="F:DNA helicase activity"/>
    <property type="evidence" value="ECO:0007669"/>
    <property type="project" value="InterPro"/>
</dbReference>
<evidence type="ECO:0000313" key="2">
    <source>
        <dbReference type="EMBL" id="MWV43074.1"/>
    </source>
</evidence>
<sequence>MAAIEELQLLNHVLVTKEWGIIGGAGLEEDYFQVYKDVFNYIQCFVNENAHVPTIETVMNKFDSFELVELENIQHVVRSLKEDFLYRRFKPVLISVAETFAQKDTLNAIQQLQVESEKFLKSFGLSSQGYSYIRNAQSRLDAYNKIHGRSDNEIIGWTTGFKPLDLATNGLEFQEGAVDYFLVFAPTNMGKTLISSFMMSAAWNSSLEDDYPAYFALEQRATEIALNWDNTLARLSRLALTRGTLSNEKRDAYAEYVDRLKQRQKDMVIYDLNSNGGRPFTLETIHRILEREGHNRWTLDQLSKVRRSSRDSGGDLRQRLFEVSAGIREIILDTGKPAMIVAQANRESLRKIKKDNTEKVEETDIGEAFSIVQDASKGISIVKVSDNTFRIQVIKNRNNASGQSFLIRYDFDTGTVNVLDDAIQEQYF</sequence>
<dbReference type="EMBL" id="WUBI01000001">
    <property type="protein sequence ID" value="MWV43074.1"/>
    <property type="molecule type" value="Genomic_DNA"/>
</dbReference>
<protein>
    <submittedName>
        <fullName evidence="2">DNA helicase</fullName>
    </submittedName>
</protein>
<evidence type="ECO:0000259" key="1">
    <source>
        <dbReference type="Pfam" id="PF03796"/>
    </source>
</evidence>
<dbReference type="Gene3D" id="3.40.50.300">
    <property type="entry name" value="P-loop containing nucleotide triphosphate hydrolases"/>
    <property type="match status" value="1"/>
</dbReference>
<proteinExistence type="predicted"/>
<dbReference type="InterPro" id="IPR027417">
    <property type="entry name" value="P-loop_NTPase"/>
</dbReference>
<dbReference type="InterPro" id="IPR007694">
    <property type="entry name" value="DNA_helicase_DnaB-like_C"/>
</dbReference>
<reference evidence="2 3" key="1">
    <citation type="submission" date="2019-12" db="EMBL/GenBank/DDBJ databases">
        <title>Paenibacillus sp. nov., an endophytic bacterium isolated from the stem of Dendrobium.</title>
        <authorList>
            <person name="Zhao R."/>
        </authorList>
    </citation>
    <scope>NUCLEOTIDE SEQUENCE [LARGE SCALE GENOMIC DNA]</scope>
    <source>
        <strain evidence="2 3">HJL G12</strain>
    </source>
</reference>
<keyword evidence="3" id="KW-1185">Reference proteome</keyword>
<comment type="caution">
    <text evidence="2">The sequence shown here is derived from an EMBL/GenBank/DDBJ whole genome shotgun (WGS) entry which is preliminary data.</text>
</comment>
<keyword evidence="2" id="KW-0347">Helicase</keyword>
<organism evidence="2 3">
    <name type="scientific">Paenibacillus dendrobii</name>
    <dbReference type="NCBI Taxonomy" id="2691084"/>
    <lineage>
        <taxon>Bacteria</taxon>
        <taxon>Bacillati</taxon>
        <taxon>Bacillota</taxon>
        <taxon>Bacilli</taxon>
        <taxon>Bacillales</taxon>
        <taxon>Paenibacillaceae</taxon>
        <taxon>Paenibacillus</taxon>
    </lineage>
</organism>
<dbReference type="GO" id="GO:0006260">
    <property type="term" value="P:DNA replication"/>
    <property type="evidence" value="ECO:0007669"/>
    <property type="project" value="InterPro"/>
</dbReference>
<feature type="domain" description="SF4 helicase" evidence="1">
    <location>
        <begin position="156"/>
        <end position="401"/>
    </location>
</feature>
<dbReference type="Proteomes" id="UP000460318">
    <property type="component" value="Unassembled WGS sequence"/>
</dbReference>
<dbReference type="Pfam" id="PF03796">
    <property type="entry name" value="DnaB_C"/>
    <property type="match status" value="1"/>
</dbReference>
<dbReference type="SUPFAM" id="SSF52540">
    <property type="entry name" value="P-loop containing nucleoside triphosphate hydrolases"/>
    <property type="match status" value="1"/>
</dbReference>
<keyword evidence="2" id="KW-0378">Hydrolase</keyword>
<keyword evidence="2" id="KW-0547">Nucleotide-binding</keyword>
<accession>A0A7X3IFQ6</accession>
<keyword evidence="2" id="KW-0067">ATP-binding</keyword>
<name>A0A7X3IFQ6_9BACL</name>
<dbReference type="RefSeq" id="WP_160496620.1">
    <property type="nucleotide sequence ID" value="NZ_WUBI01000001.1"/>
</dbReference>
<evidence type="ECO:0000313" key="3">
    <source>
        <dbReference type="Proteomes" id="UP000460318"/>
    </source>
</evidence>
<dbReference type="GO" id="GO:0005524">
    <property type="term" value="F:ATP binding"/>
    <property type="evidence" value="ECO:0007669"/>
    <property type="project" value="InterPro"/>
</dbReference>